<keyword evidence="1" id="KW-0663">Pyridoxal phosphate</keyword>
<sequence length="346" mass="39735">MAGRTLHNNILTWESKRNMEIYLDEKSPLPKYQQITEQLYAMIRSGELKAGEKLPPERELGKENHIARGTVQMAYQELVHQGYAYAVRGSGTYISEIGNSQKEEILTKEINNIFDRAEQMGLQTREVVDIFRKQMVRHMAGDVKLMIAWVECSPESIQLAKNEYKNVENSSIQYFLLETVLKEPQLLEDNFDIIVTTTHHYETFVQAFPELVSKVEVVTTVTSSETLIGLAKISSETRVVAWTISNRFMENLLWQIRDLENINIVKTFVSDKERDEIGESLSNADLLLTTKEYSTLGEPFMVSLIQKYKKAGGRVLYFDYVFDSGSLLHLQTSICEKIAEKEKDIL</sequence>
<evidence type="ECO:0000256" key="3">
    <source>
        <dbReference type="ARBA" id="ARBA00023125"/>
    </source>
</evidence>
<name>A0ABC9TWJ8_CLOSY</name>
<dbReference type="PANTHER" id="PTHR46577:SF1">
    <property type="entry name" value="HTH-TYPE TRANSCRIPTIONAL REGULATORY PROTEIN GABR"/>
    <property type="match status" value="1"/>
</dbReference>
<protein>
    <submittedName>
        <fullName evidence="6">Transcriptional regulator, GntR family</fullName>
    </submittedName>
</protein>
<dbReference type="InterPro" id="IPR051446">
    <property type="entry name" value="HTH_trans_reg/aminotransferase"/>
</dbReference>
<comment type="caution">
    <text evidence="6">The sequence shown here is derived from an EMBL/GenBank/DDBJ whole genome shotgun (WGS) entry which is preliminary data.</text>
</comment>
<dbReference type="EMBL" id="AWSU01000218">
    <property type="protein sequence ID" value="ERI76121.1"/>
    <property type="molecule type" value="Genomic_DNA"/>
</dbReference>
<dbReference type="Gene3D" id="1.10.10.10">
    <property type="entry name" value="Winged helix-like DNA-binding domain superfamily/Winged helix DNA-binding domain"/>
    <property type="match status" value="1"/>
</dbReference>
<dbReference type="PANTHER" id="PTHR46577">
    <property type="entry name" value="HTH-TYPE TRANSCRIPTIONAL REGULATORY PROTEIN GABR"/>
    <property type="match status" value="1"/>
</dbReference>
<dbReference type="InterPro" id="IPR036388">
    <property type="entry name" value="WH-like_DNA-bd_sf"/>
</dbReference>
<accession>A0ABC9TWJ8</accession>
<evidence type="ECO:0000256" key="1">
    <source>
        <dbReference type="ARBA" id="ARBA00022898"/>
    </source>
</evidence>
<dbReference type="Pfam" id="PF00392">
    <property type="entry name" value="GntR"/>
    <property type="match status" value="1"/>
</dbReference>
<reference evidence="6 7" key="1">
    <citation type="submission" date="2013-07" db="EMBL/GenBank/DDBJ databases">
        <authorList>
            <person name="Weinstock G."/>
            <person name="Sodergren E."/>
            <person name="Wylie T."/>
            <person name="Fulton L."/>
            <person name="Fulton R."/>
            <person name="Fronick C."/>
            <person name="O'Laughlin M."/>
            <person name="Godfrey J."/>
            <person name="Miner T."/>
            <person name="Herter B."/>
            <person name="Appelbaum E."/>
            <person name="Cordes M."/>
            <person name="Lek S."/>
            <person name="Wollam A."/>
            <person name="Pepin K.H."/>
            <person name="Palsikar V.B."/>
            <person name="Mitreva M."/>
            <person name="Wilson R.K."/>
        </authorList>
    </citation>
    <scope>NUCLEOTIDE SEQUENCE [LARGE SCALE GENOMIC DNA]</scope>
    <source>
        <strain evidence="6 7">ATCC 14940</strain>
    </source>
</reference>
<keyword evidence="3" id="KW-0238">DNA-binding</keyword>
<evidence type="ECO:0000256" key="2">
    <source>
        <dbReference type="ARBA" id="ARBA00023015"/>
    </source>
</evidence>
<dbReference type="SMART" id="SM00345">
    <property type="entry name" value="HTH_GNTR"/>
    <property type="match status" value="1"/>
</dbReference>
<proteinExistence type="predicted"/>
<dbReference type="Proteomes" id="UP000016491">
    <property type="component" value="Unassembled WGS sequence"/>
</dbReference>
<organism evidence="6 7">
    <name type="scientific">[Clostridium] symbiosum ATCC 14940</name>
    <dbReference type="NCBI Taxonomy" id="411472"/>
    <lineage>
        <taxon>Bacteria</taxon>
        <taxon>Bacillati</taxon>
        <taxon>Bacillota</taxon>
        <taxon>Clostridia</taxon>
        <taxon>Lachnospirales</taxon>
        <taxon>Lachnospiraceae</taxon>
        <taxon>Otoolea</taxon>
    </lineage>
</organism>
<evidence type="ECO:0000259" key="5">
    <source>
        <dbReference type="PROSITE" id="PS50949"/>
    </source>
</evidence>
<feature type="domain" description="HTH gntR-type" evidence="5">
    <location>
        <begin position="29"/>
        <end position="97"/>
    </location>
</feature>
<keyword evidence="2" id="KW-0805">Transcription regulation</keyword>
<dbReference type="InterPro" id="IPR000524">
    <property type="entry name" value="Tscrpt_reg_HTH_GntR"/>
</dbReference>
<dbReference type="SUPFAM" id="SSF46785">
    <property type="entry name" value="Winged helix' DNA-binding domain"/>
    <property type="match status" value="1"/>
</dbReference>
<dbReference type="GO" id="GO:0003677">
    <property type="term" value="F:DNA binding"/>
    <property type="evidence" value="ECO:0007669"/>
    <property type="project" value="UniProtKB-KW"/>
</dbReference>
<evidence type="ECO:0000313" key="6">
    <source>
        <dbReference type="EMBL" id="ERI76121.1"/>
    </source>
</evidence>
<gene>
    <name evidence="6" type="ORF">CLOSYM_02832</name>
</gene>
<dbReference type="InterPro" id="IPR036390">
    <property type="entry name" value="WH_DNA-bd_sf"/>
</dbReference>
<dbReference type="AlphaFoldDB" id="A0ABC9TWJ8"/>
<evidence type="ECO:0000256" key="4">
    <source>
        <dbReference type="ARBA" id="ARBA00023163"/>
    </source>
</evidence>
<dbReference type="CDD" id="cd07377">
    <property type="entry name" value="WHTH_GntR"/>
    <property type="match status" value="1"/>
</dbReference>
<keyword evidence="4" id="KW-0804">Transcription</keyword>
<dbReference type="PROSITE" id="PS50949">
    <property type="entry name" value="HTH_GNTR"/>
    <property type="match status" value="1"/>
</dbReference>
<evidence type="ECO:0000313" key="7">
    <source>
        <dbReference type="Proteomes" id="UP000016491"/>
    </source>
</evidence>